<dbReference type="RefSeq" id="WP_105715940.1">
    <property type="nucleotide sequence ID" value="NZ_PVBQ01000003.1"/>
</dbReference>
<evidence type="ECO:0000256" key="2">
    <source>
        <dbReference type="ARBA" id="ARBA00022729"/>
    </source>
</evidence>
<gene>
    <name evidence="5" type="ORF">C5745_05320</name>
</gene>
<dbReference type="PANTHER" id="PTHR35089:SF1">
    <property type="entry name" value="CHAPERONE PROTEIN SKP"/>
    <property type="match status" value="1"/>
</dbReference>
<keyword evidence="3" id="KW-0175">Coiled coil</keyword>
<keyword evidence="6" id="KW-1185">Reference proteome</keyword>
<dbReference type="Pfam" id="PF03938">
    <property type="entry name" value="OmpH"/>
    <property type="match status" value="1"/>
</dbReference>
<name>A0A2S9J794_9SPHI</name>
<sequence>MKKVIFVISLIVASVTLASAQHLAYVDSEYILKHIPEYTTAQKQLDDLSTKWQAEVDKQYEEIEKLYQAYQNDQVLLNDDMRRRREDEIVNKEKQVKDFQRQKFGFEGDLYKERIRLIQPIQDRVSKAIQEIAKSENLDLILDKGSEVAILFANPNLDKSNDIITKLGLKPNPSLAN</sequence>
<dbReference type="GO" id="GO:0050821">
    <property type="term" value="P:protein stabilization"/>
    <property type="evidence" value="ECO:0007669"/>
    <property type="project" value="TreeGrafter"/>
</dbReference>
<organism evidence="5 6">
    <name type="scientific">Sphingobacterium haloxyli</name>
    <dbReference type="NCBI Taxonomy" id="2100533"/>
    <lineage>
        <taxon>Bacteria</taxon>
        <taxon>Pseudomonadati</taxon>
        <taxon>Bacteroidota</taxon>
        <taxon>Sphingobacteriia</taxon>
        <taxon>Sphingobacteriales</taxon>
        <taxon>Sphingobacteriaceae</taxon>
        <taxon>Sphingobacterium</taxon>
    </lineage>
</organism>
<dbReference type="GO" id="GO:0051082">
    <property type="term" value="F:unfolded protein binding"/>
    <property type="evidence" value="ECO:0007669"/>
    <property type="project" value="InterPro"/>
</dbReference>
<proteinExistence type="inferred from homology"/>
<comment type="similarity">
    <text evidence="1">Belongs to the Skp family.</text>
</comment>
<evidence type="ECO:0008006" key="7">
    <source>
        <dbReference type="Google" id="ProtNLM"/>
    </source>
</evidence>
<keyword evidence="2 4" id="KW-0732">Signal</keyword>
<dbReference type="PANTHER" id="PTHR35089">
    <property type="entry name" value="CHAPERONE PROTEIN SKP"/>
    <property type="match status" value="1"/>
</dbReference>
<dbReference type="InterPro" id="IPR024930">
    <property type="entry name" value="Skp_dom_sf"/>
</dbReference>
<evidence type="ECO:0000313" key="5">
    <source>
        <dbReference type="EMBL" id="PRD48620.1"/>
    </source>
</evidence>
<dbReference type="EMBL" id="PVBQ01000003">
    <property type="protein sequence ID" value="PRD48620.1"/>
    <property type="molecule type" value="Genomic_DNA"/>
</dbReference>
<dbReference type="InterPro" id="IPR005632">
    <property type="entry name" value="Chaperone_Skp"/>
</dbReference>
<protein>
    <recommendedName>
        <fullName evidence="7">Outer membrane chaperone Skp</fullName>
    </recommendedName>
</protein>
<dbReference type="AlphaFoldDB" id="A0A2S9J794"/>
<dbReference type="OrthoDB" id="9788552at2"/>
<dbReference type="Proteomes" id="UP000239711">
    <property type="component" value="Unassembled WGS sequence"/>
</dbReference>
<feature type="chain" id="PRO_5015407276" description="Outer membrane chaperone Skp" evidence="4">
    <location>
        <begin position="25"/>
        <end position="177"/>
    </location>
</feature>
<dbReference type="SUPFAM" id="SSF111384">
    <property type="entry name" value="OmpH-like"/>
    <property type="match status" value="1"/>
</dbReference>
<reference evidence="5 6" key="1">
    <citation type="submission" date="2018-02" db="EMBL/GenBank/DDBJ databases">
        <title>The draft genome of Sphingobacterium sp. 5JN-11.</title>
        <authorList>
            <person name="Liu L."/>
            <person name="Li L."/>
            <person name="Liang L."/>
            <person name="Zhang X."/>
            <person name="Wang T."/>
        </authorList>
    </citation>
    <scope>NUCLEOTIDE SEQUENCE [LARGE SCALE GENOMIC DNA]</scope>
    <source>
        <strain evidence="5 6">5JN-11</strain>
    </source>
</reference>
<evidence type="ECO:0000256" key="4">
    <source>
        <dbReference type="SAM" id="SignalP"/>
    </source>
</evidence>
<accession>A0A2S9J794</accession>
<evidence type="ECO:0000256" key="1">
    <source>
        <dbReference type="ARBA" id="ARBA00009091"/>
    </source>
</evidence>
<dbReference type="GO" id="GO:0005829">
    <property type="term" value="C:cytosol"/>
    <property type="evidence" value="ECO:0007669"/>
    <property type="project" value="TreeGrafter"/>
</dbReference>
<evidence type="ECO:0000313" key="6">
    <source>
        <dbReference type="Proteomes" id="UP000239711"/>
    </source>
</evidence>
<feature type="signal peptide" evidence="4">
    <location>
        <begin position="1"/>
        <end position="24"/>
    </location>
</feature>
<evidence type="ECO:0000256" key="3">
    <source>
        <dbReference type="SAM" id="Coils"/>
    </source>
</evidence>
<comment type="caution">
    <text evidence="5">The sequence shown here is derived from an EMBL/GenBank/DDBJ whole genome shotgun (WGS) entry which is preliminary data.</text>
</comment>
<dbReference type="Gene3D" id="3.30.910.20">
    <property type="entry name" value="Skp domain"/>
    <property type="match status" value="1"/>
</dbReference>
<feature type="coiled-coil region" evidence="3">
    <location>
        <begin position="53"/>
        <end position="102"/>
    </location>
</feature>
<dbReference type="SMART" id="SM00935">
    <property type="entry name" value="OmpH"/>
    <property type="match status" value="1"/>
</dbReference>